<dbReference type="AlphaFoldDB" id="A0A2G7FLS4"/>
<evidence type="ECO:0000313" key="2">
    <source>
        <dbReference type="EMBL" id="PIG81587.1"/>
    </source>
</evidence>
<evidence type="ECO:0000256" key="1">
    <source>
        <dbReference type="SAM" id="MobiDB-lite"/>
    </source>
</evidence>
<name>A0A2G7FLS4_9EURO</name>
<dbReference type="STRING" id="656916.A0A2G7FLS4"/>
<comment type="caution">
    <text evidence="2">The sequence shown here is derived from an EMBL/GenBank/DDBJ whole genome shotgun (WGS) entry which is preliminary data.</text>
</comment>
<gene>
    <name evidence="2" type="ORF">AARAC_002132</name>
</gene>
<dbReference type="Proteomes" id="UP000231358">
    <property type="component" value="Unassembled WGS sequence"/>
</dbReference>
<organism evidence="2 3">
    <name type="scientific">Aspergillus arachidicola</name>
    <dbReference type="NCBI Taxonomy" id="656916"/>
    <lineage>
        <taxon>Eukaryota</taxon>
        <taxon>Fungi</taxon>
        <taxon>Dikarya</taxon>
        <taxon>Ascomycota</taxon>
        <taxon>Pezizomycotina</taxon>
        <taxon>Eurotiomycetes</taxon>
        <taxon>Eurotiomycetidae</taxon>
        <taxon>Eurotiales</taxon>
        <taxon>Aspergillaceae</taxon>
        <taxon>Aspergillus</taxon>
        <taxon>Aspergillus subgen. Circumdati</taxon>
    </lineage>
</organism>
<protein>
    <submittedName>
        <fullName evidence="2">MFS transporter</fullName>
    </submittedName>
</protein>
<sequence length="71" mass="8071">MPTVHLGNAHMDDLDDEKAPSAENVEDCAIITTIDGIQVLGLRSEDADFYRNFSDRRKKLLRKARPNDRTN</sequence>
<keyword evidence="3" id="KW-1185">Reference proteome</keyword>
<proteinExistence type="predicted"/>
<evidence type="ECO:0000313" key="3">
    <source>
        <dbReference type="Proteomes" id="UP000231358"/>
    </source>
</evidence>
<reference evidence="2 3" key="1">
    <citation type="submission" date="2017-05" db="EMBL/GenBank/DDBJ databases">
        <title>Genome sequence for an aflatoxigenic pathogen of Argentinian peanut, Aspergillus arachidicola.</title>
        <authorList>
            <person name="Moore G."/>
            <person name="Beltz S.B."/>
            <person name="Mack B.M."/>
        </authorList>
    </citation>
    <scope>NUCLEOTIDE SEQUENCE [LARGE SCALE GENOMIC DNA]</scope>
    <source>
        <strain evidence="2 3">CBS 117610</strain>
    </source>
</reference>
<accession>A0A2G7FLS4</accession>
<dbReference type="EMBL" id="NEXV01000549">
    <property type="protein sequence ID" value="PIG81587.1"/>
    <property type="molecule type" value="Genomic_DNA"/>
</dbReference>
<feature type="region of interest" description="Disordered" evidence="1">
    <location>
        <begin position="1"/>
        <end position="21"/>
    </location>
</feature>